<evidence type="ECO:0000313" key="10">
    <source>
        <dbReference type="Proteomes" id="UP000251144"/>
    </source>
</evidence>
<evidence type="ECO:0000256" key="5">
    <source>
        <dbReference type="ARBA" id="ARBA00023065"/>
    </source>
</evidence>
<dbReference type="Pfam" id="PF02659">
    <property type="entry name" value="Mntp"/>
    <property type="match status" value="1"/>
</dbReference>
<evidence type="ECO:0000256" key="2">
    <source>
        <dbReference type="ARBA" id="ARBA00022475"/>
    </source>
</evidence>
<keyword evidence="3 8" id="KW-0812">Transmembrane</keyword>
<dbReference type="HAMAP" id="MF_01521">
    <property type="entry name" value="MntP_pump"/>
    <property type="match status" value="1"/>
</dbReference>
<accession>A0A329TXF4</accession>
<gene>
    <name evidence="8" type="primary">mntP</name>
    <name evidence="9" type="ORF">C4N26_08480</name>
</gene>
<keyword evidence="5 8" id="KW-0406">Ion transport</keyword>
<dbReference type="GO" id="GO:0005384">
    <property type="term" value="F:manganese ion transmembrane transporter activity"/>
    <property type="evidence" value="ECO:0007669"/>
    <property type="project" value="UniProtKB-UniRule"/>
</dbReference>
<dbReference type="InterPro" id="IPR003810">
    <property type="entry name" value="Mntp/YtaF"/>
</dbReference>
<organism evidence="9 10">
    <name type="scientific">Faecalibacterium prausnitzii</name>
    <dbReference type="NCBI Taxonomy" id="853"/>
    <lineage>
        <taxon>Bacteria</taxon>
        <taxon>Bacillati</taxon>
        <taxon>Bacillota</taxon>
        <taxon>Clostridia</taxon>
        <taxon>Eubacteriales</taxon>
        <taxon>Oscillospiraceae</taxon>
        <taxon>Faecalibacterium</taxon>
    </lineage>
</organism>
<evidence type="ECO:0000256" key="4">
    <source>
        <dbReference type="ARBA" id="ARBA00022989"/>
    </source>
</evidence>
<dbReference type="Proteomes" id="UP000251144">
    <property type="component" value="Unassembled WGS sequence"/>
</dbReference>
<proteinExistence type="inferred from homology"/>
<evidence type="ECO:0000256" key="7">
    <source>
        <dbReference type="ARBA" id="ARBA00023211"/>
    </source>
</evidence>
<dbReference type="AlphaFoldDB" id="A0A329TXF4"/>
<sequence length="194" mass="20699">MEWSFLFFFNSALLGVGLAMDAFSVSMANGLHDPQMSRRRGVQIAGTFAIFQAVMPMTGWVCVHTIVELFSSFEKFIPWIALILLGYIGGKMLIEGIKGEETEEAAELSAGALFMQGVATSIDALSVGFTISEYGWFMALVCSLIVAIVTFFICEAGLAIGKKFGTKLSGKASVLGGVILIGIGLEIFISGIMG</sequence>
<protein>
    <recommendedName>
        <fullName evidence="8">Putative manganese efflux pump MntP</fullName>
    </recommendedName>
</protein>
<feature type="transmembrane region" description="Helical" evidence="8">
    <location>
        <begin position="137"/>
        <end position="160"/>
    </location>
</feature>
<name>A0A329TXF4_9FIRM</name>
<evidence type="ECO:0000256" key="3">
    <source>
        <dbReference type="ARBA" id="ARBA00022692"/>
    </source>
</evidence>
<feature type="transmembrane region" description="Helical" evidence="8">
    <location>
        <begin position="6"/>
        <end position="27"/>
    </location>
</feature>
<feature type="transmembrane region" description="Helical" evidence="8">
    <location>
        <begin position="48"/>
        <end position="70"/>
    </location>
</feature>
<feature type="transmembrane region" description="Helical" evidence="8">
    <location>
        <begin position="172"/>
        <end position="193"/>
    </location>
</feature>
<keyword evidence="4 8" id="KW-1133">Transmembrane helix</keyword>
<dbReference type="OrthoDB" id="9787346at2"/>
<feature type="transmembrane region" description="Helical" evidence="8">
    <location>
        <begin position="76"/>
        <end position="94"/>
    </location>
</feature>
<comment type="subcellular location">
    <subcellularLocation>
        <location evidence="8">Cell membrane</location>
        <topology evidence="8">Multi-pass membrane protein</topology>
    </subcellularLocation>
</comment>
<comment type="function">
    <text evidence="8">Probably functions as a manganese efflux pump.</text>
</comment>
<keyword evidence="1 8" id="KW-0813">Transport</keyword>
<dbReference type="RefSeq" id="WP_158401092.1">
    <property type="nucleotide sequence ID" value="NZ_PRLB01000007.1"/>
</dbReference>
<dbReference type="PANTHER" id="PTHR35529:SF1">
    <property type="entry name" value="MANGANESE EFFLUX PUMP MNTP-RELATED"/>
    <property type="match status" value="1"/>
</dbReference>
<keyword evidence="2 8" id="KW-1003">Cell membrane</keyword>
<evidence type="ECO:0000313" key="9">
    <source>
        <dbReference type="EMBL" id="RAW53919.1"/>
    </source>
</evidence>
<evidence type="ECO:0000256" key="8">
    <source>
        <dbReference type="HAMAP-Rule" id="MF_01521"/>
    </source>
</evidence>
<dbReference type="GO" id="GO:0005886">
    <property type="term" value="C:plasma membrane"/>
    <property type="evidence" value="ECO:0007669"/>
    <property type="project" value="UniProtKB-SubCell"/>
</dbReference>
<evidence type="ECO:0000256" key="1">
    <source>
        <dbReference type="ARBA" id="ARBA00022448"/>
    </source>
</evidence>
<keyword evidence="6 8" id="KW-0472">Membrane</keyword>
<reference evidence="9 10" key="1">
    <citation type="submission" date="2018-02" db="EMBL/GenBank/DDBJ databases">
        <title>Complete genome sequencing of Faecalibacterium prausnitzii strains isolated from the human gut.</title>
        <authorList>
            <person name="Fitzgerald B.C."/>
            <person name="Shkoporov A.N."/>
            <person name="Ross P.R."/>
            <person name="Hill C."/>
        </authorList>
    </citation>
    <scope>NUCLEOTIDE SEQUENCE [LARGE SCALE GENOMIC DNA]</scope>
    <source>
        <strain evidence="9 10">APC942/32-1</strain>
    </source>
</reference>
<comment type="similarity">
    <text evidence="8">Belongs to the MntP (TC 9.B.29) family.</text>
</comment>
<evidence type="ECO:0000256" key="6">
    <source>
        <dbReference type="ARBA" id="ARBA00023136"/>
    </source>
</evidence>
<keyword evidence="7 8" id="KW-0464">Manganese</keyword>
<comment type="caution">
    <text evidence="9">The sequence shown here is derived from an EMBL/GenBank/DDBJ whole genome shotgun (WGS) entry which is preliminary data.</text>
</comment>
<dbReference type="EMBL" id="PRLB01000007">
    <property type="protein sequence ID" value="RAW53919.1"/>
    <property type="molecule type" value="Genomic_DNA"/>
</dbReference>
<dbReference type="PANTHER" id="PTHR35529">
    <property type="entry name" value="MANGANESE EFFLUX PUMP MNTP-RELATED"/>
    <property type="match status" value="1"/>
</dbReference>
<dbReference type="InterPro" id="IPR022929">
    <property type="entry name" value="Put_MntP"/>
</dbReference>